<evidence type="ECO:0000259" key="8">
    <source>
        <dbReference type="SMART" id="SM00484"/>
    </source>
</evidence>
<keyword evidence="7" id="KW-0496">Mitochondrion</keyword>
<dbReference type="SUPFAM" id="SSF47807">
    <property type="entry name" value="5' to 3' exonuclease, C-terminal subdomain"/>
    <property type="match status" value="1"/>
</dbReference>
<evidence type="ECO:0000256" key="5">
    <source>
        <dbReference type="ARBA" id="ARBA00022801"/>
    </source>
</evidence>
<accession>A0A6C0C6P1</accession>
<keyword evidence="2" id="KW-0540">Nuclease</keyword>
<dbReference type="PRINTS" id="PR00853">
    <property type="entry name" value="XPGRADSUPER"/>
</dbReference>
<evidence type="ECO:0000256" key="6">
    <source>
        <dbReference type="ARBA" id="ARBA00022842"/>
    </source>
</evidence>
<dbReference type="Pfam" id="PF00867">
    <property type="entry name" value="XPG_I"/>
    <property type="match status" value="1"/>
</dbReference>
<keyword evidence="5" id="KW-0378">Hydrolase</keyword>
<comment type="cofactor">
    <cofactor evidence="1">
        <name>Mg(2+)</name>
        <dbReference type="ChEBI" id="CHEBI:18420"/>
    </cofactor>
</comment>
<dbReference type="SMART" id="SM00279">
    <property type="entry name" value="HhH2"/>
    <property type="match status" value="1"/>
</dbReference>
<dbReference type="InterPro" id="IPR008918">
    <property type="entry name" value="HhH2"/>
</dbReference>
<protein>
    <recommendedName>
        <fullName evidence="11">XPG N-terminal domain-containing protein</fullName>
    </recommendedName>
</protein>
<dbReference type="InterPro" id="IPR036279">
    <property type="entry name" value="5-3_exonuclease_C_sf"/>
</dbReference>
<dbReference type="AlphaFoldDB" id="A0A6C0C6P1"/>
<dbReference type="InterPro" id="IPR029060">
    <property type="entry name" value="PIN-like_dom_sf"/>
</dbReference>
<dbReference type="InterPro" id="IPR006084">
    <property type="entry name" value="XPG/Rad2"/>
</dbReference>
<name>A0A6C0C6P1_9ZZZZ</name>
<keyword evidence="3" id="KW-0479">Metal-binding</keyword>
<evidence type="ECO:0000256" key="1">
    <source>
        <dbReference type="ARBA" id="ARBA00001946"/>
    </source>
</evidence>
<dbReference type="PANTHER" id="PTHR11081">
    <property type="entry name" value="FLAP ENDONUCLEASE FAMILY MEMBER"/>
    <property type="match status" value="1"/>
</dbReference>
<dbReference type="FunFam" id="1.10.150.20:FF:000009">
    <property type="entry name" value="Flap endonuclease 1"/>
    <property type="match status" value="1"/>
</dbReference>
<dbReference type="InterPro" id="IPR006085">
    <property type="entry name" value="XPG_DNA_repair_N"/>
</dbReference>
<dbReference type="GO" id="GO:0008409">
    <property type="term" value="F:5'-3' exonuclease activity"/>
    <property type="evidence" value="ECO:0007669"/>
    <property type="project" value="TreeGrafter"/>
</dbReference>
<dbReference type="Pfam" id="PF00752">
    <property type="entry name" value="XPG_N"/>
    <property type="match status" value="1"/>
</dbReference>
<keyword evidence="6" id="KW-0460">Magnesium</keyword>
<dbReference type="GO" id="GO:0003677">
    <property type="term" value="F:DNA binding"/>
    <property type="evidence" value="ECO:0007669"/>
    <property type="project" value="InterPro"/>
</dbReference>
<dbReference type="Gene3D" id="1.10.150.20">
    <property type="entry name" value="5' to 3' exonuclease, C-terminal subdomain"/>
    <property type="match status" value="1"/>
</dbReference>
<dbReference type="PANTHER" id="PTHR11081:SF9">
    <property type="entry name" value="FLAP ENDONUCLEASE 1"/>
    <property type="match status" value="1"/>
</dbReference>
<dbReference type="SMART" id="SM00484">
    <property type="entry name" value="XPGI"/>
    <property type="match status" value="1"/>
</dbReference>
<dbReference type="GO" id="GO:0017108">
    <property type="term" value="F:5'-flap endonuclease activity"/>
    <property type="evidence" value="ECO:0007669"/>
    <property type="project" value="TreeGrafter"/>
</dbReference>
<evidence type="ECO:0000259" key="9">
    <source>
        <dbReference type="SMART" id="SM00485"/>
    </source>
</evidence>
<dbReference type="EMBL" id="MN739344">
    <property type="protein sequence ID" value="QHS99459.1"/>
    <property type="molecule type" value="Genomic_DNA"/>
</dbReference>
<feature type="domain" description="XPG N-terminal" evidence="9">
    <location>
        <begin position="1"/>
        <end position="103"/>
    </location>
</feature>
<feature type="domain" description="XPG-I" evidence="8">
    <location>
        <begin position="139"/>
        <end position="213"/>
    </location>
</feature>
<keyword evidence="4" id="KW-0255">Endonuclease</keyword>
<reference evidence="10" key="1">
    <citation type="journal article" date="2020" name="Nature">
        <title>Giant virus diversity and host interactions through global metagenomics.</title>
        <authorList>
            <person name="Schulz F."/>
            <person name="Roux S."/>
            <person name="Paez-Espino D."/>
            <person name="Jungbluth S."/>
            <person name="Walsh D.A."/>
            <person name="Denef V.J."/>
            <person name="McMahon K.D."/>
            <person name="Konstantinidis K.T."/>
            <person name="Eloe-Fadrosh E.A."/>
            <person name="Kyrpides N.C."/>
            <person name="Woyke T."/>
        </authorList>
    </citation>
    <scope>NUCLEOTIDE SEQUENCE</scope>
    <source>
        <strain evidence="10">GVMAG-M-3300020187-37</strain>
    </source>
</reference>
<dbReference type="SUPFAM" id="SSF88723">
    <property type="entry name" value="PIN domain-like"/>
    <property type="match status" value="1"/>
</dbReference>
<evidence type="ECO:0000256" key="2">
    <source>
        <dbReference type="ARBA" id="ARBA00022722"/>
    </source>
</evidence>
<evidence type="ECO:0000256" key="3">
    <source>
        <dbReference type="ARBA" id="ARBA00022723"/>
    </source>
</evidence>
<dbReference type="InterPro" id="IPR006086">
    <property type="entry name" value="XPG-I_dom"/>
</dbReference>
<dbReference type="Gene3D" id="3.40.50.1010">
    <property type="entry name" value="5'-nuclease"/>
    <property type="match status" value="1"/>
</dbReference>
<sequence>MGIKSLTQIIKRESPNSITHENLYKLSGKKIAVDASLIIYQQLLRHKLLKNKKGEITNHITGLFYKLVKYLALNIELIFIFDGKPPDMKQECVDGRKKKAQDAKDKMDACQNVDEKNELEKSTLRLTKSMIDNVKKLLDYMGVSYIHNDVGEGEAIASELCRVGFVDYVLTEDMDTMVYGCPNLIRTCLDKSLKRPDIISIINYNEMIKGFNLTDDQFIKFCILCGCDYCSNVPKVGNTTALKMIKKHNTVEEIIETYKDKYEFPDNYAELFNKSYKIFMMYKDKINVNELVISKPNKDMGGLIKFLVNDIEMDELRVQKAVKKLQNTLGNNI</sequence>
<dbReference type="GO" id="GO:0046872">
    <property type="term" value="F:metal ion binding"/>
    <property type="evidence" value="ECO:0007669"/>
    <property type="project" value="UniProtKB-KW"/>
</dbReference>
<organism evidence="10">
    <name type="scientific">viral metagenome</name>
    <dbReference type="NCBI Taxonomy" id="1070528"/>
    <lineage>
        <taxon>unclassified sequences</taxon>
        <taxon>metagenomes</taxon>
        <taxon>organismal metagenomes</taxon>
    </lineage>
</organism>
<evidence type="ECO:0000256" key="7">
    <source>
        <dbReference type="ARBA" id="ARBA00023128"/>
    </source>
</evidence>
<proteinExistence type="predicted"/>
<dbReference type="SMART" id="SM00485">
    <property type="entry name" value="XPGN"/>
    <property type="match status" value="1"/>
</dbReference>
<evidence type="ECO:0000256" key="4">
    <source>
        <dbReference type="ARBA" id="ARBA00022759"/>
    </source>
</evidence>
<evidence type="ECO:0008006" key="11">
    <source>
        <dbReference type="Google" id="ProtNLM"/>
    </source>
</evidence>
<evidence type="ECO:0000313" key="10">
    <source>
        <dbReference type="EMBL" id="QHS99459.1"/>
    </source>
</evidence>